<keyword evidence="6" id="KW-0503">Monooxygenase</keyword>
<dbReference type="GO" id="GO:0005506">
    <property type="term" value="F:iron ion binding"/>
    <property type="evidence" value="ECO:0007669"/>
    <property type="project" value="InterPro"/>
</dbReference>
<dbReference type="PRINTS" id="PR00385">
    <property type="entry name" value="P450"/>
</dbReference>
<evidence type="ECO:0000256" key="2">
    <source>
        <dbReference type="ARBA" id="ARBA00022617"/>
    </source>
</evidence>
<dbReference type="OrthoDB" id="5522954at2"/>
<name>A0A437MAW7_9SPHN</name>
<keyword evidence="2" id="KW-0349">Heme</keyword>
<evidence type="ECO:0000256" key="5">
    <source>
        <dbReference type="ARBA" id="ARBA00023004"/>
    </source>
</evidence>
<dbReference type="CDD" id="cd11035">
    <property type="entry name" value="P450cam-like"/>
    <property type="match status" value="1"/>
</dbReference>
<dbReference type="AlphaFoldDB" id="A0A437MAW7"/>
<dbReference type="EMBL" id="SACN01000001">
    <property type="protein sequence ID" value="RVT94768.1"/>
    <property type="molecule type" value="Genomic_DNA"/>
</dbReference>
<evidence type="ECO:0000313" key="8">
    <source>
        <dbReference type="EMBL" id="RVT94768.1"/>
    </source>
</evidence>
<dbReference type="InterPro" id="IPR002397">
    <property type="entry name" value="Cyt_P450_B"/>
</dbReference>
<dbReference type="InterPro" id="IPR001128">
    <property type="entry name" value="Cyt_P450"/>
</dbReference>
<proteinExistence type="inferred from homology"/>
<keyword evidence="9" id="KW-1185">Reference proteome</keyword>
<dbReference type="Proteomes" id="UP000282971">
    <property type="component" value="Unassembled WGS sequence"/>
</dbReference>
<dbReference type="FunFam" id="1.10.630.10:FF:000018">
    <property type="entry name" value="Cytochrome P450 monooxygenase"/>
    <property type="match status" value="1"/>
</dbReference>
<evidence type="ECO:0000256" key="1">
    <source>
        <dbReference type="ARBA" id="ARBA00010617"/>
    </source>
</evidence>
<dbReference type="PANTHER" id="PTHR46696:SF6">
    <property type="entry name" value="P450, PUTATIVE (EUROFUNG)-RELATED"/>
    <property type="match status" value="1"/>
</dbReference>
<organism evidence="8 9">
    <name type="scientific">Sphingomonas crocodyli</name>
    <dbReference type="NCBI Taxonomy" id="1979270"/>
    <lineage>
        <taxon>Bacteria</taxon>
        <taxon>Pseudomonadati</taxon>
        <taxon>Pseudomonadota</taxon>
        <taxon>Alphaproteobacteria</taxon>
        <taxon>Sphingomonadales</taxon>
        <taxon>Sphingomonadaceae</taxon>
        <taxon>Sphingomonas</taxon>
    </lineage>
</organism>
<evidence type="ECO:0000256" key="6">
    <source>
        <dbReference type="ARBA" id="ARBA00023033"/>
    </source>
</evidence>
<keyword evidence="4" id="KW-0560">Oxidoreductase</keyword>
<dbReference type="GO" id="GO:0020037">
    <property type="term" value="F:heme binding"/>
    <property type="evidence" value="ECO:0007669"/>
    <property type="project" value="InterPro"/>
</dbReference>
<comment type="function">
    <text evidence="7">Cytochromes P450 are a group of heme-thiolate monooxygenases. They oxidize a variety of structurally unrelated compounds, including steroids, fatty acids, and xenobiotics.</text>
</comment>
<protein>
    <submittedName>
        <fullName evidence="8">Cytochrome P450</fullName>
    </submittedName>
</protein>
<dbReference type="GO" id="GO:0004497">
    <property type="term" value="F:monooxygenase activity"/>
    <property type="evidence" value="ECO:0007669"/>
    <property type="project" value="UniProtKB-KW"/>
</dbReference>
<sequence>MATVPDHVPAELVKDFSYFTGPGMCPMRGGDPQGALAALHDGPPVFYAPNNTYDGYGTWVFVRAEDQRRVLQDAETFSSHRKIFEKALGYDLPTIPLEVDPPEHGAYRSLLNPLLSPKRVMAMETANRARAVELIEAIKAKGNDCEVMNEFAFPFAVGVFLEFLGLPQSRREEFLGWADKQFHGTPEERGEAIRTVIAFMQELVELRRREPAEDFMTFVVQAKVDGREMTDKEAVGMGALLFVAGLDTVAAAIGFDFRYLAENPKQQEELRAEPKGVVLAVEELLRAFPTVIMTRIASRDTEYDGIKIKKGDRISCPSMVANRDPEEFPDPNTIDLARPNNRHVAFAYGPHRCLGSHLARRELAIAMEEWLKRIPTFRLKDDVAPTTYGGHVFGIEDVRLAWGAAGQ</sequence>
<reference evidence="8 9" key="1">
    <citation type="submission" date="2019-01" db="EMBL/GenBank/DDBJ databases">
        <authorList>
            <person name="Chen W.-M."/>
        </authorList>
    </citation>
    <scope>NUCLEOTIDE SEQUENCE [LARGE SCALE GENOMIC DNA]</scope>
    <source>
        <strain evidence="8 9">CCP-7</strain>
    </source>
</reference>
<gene>
    <name evidence="8" type="ORF">EOD43_13355</name>
</gene>
<dbReference type="RefSeq" id="WP_127744343.1">
    <property type="nucleotide sequence ID" value="NZ_SACN01000001.1"/>
</dbReference>
<evidence type="ECO:0000313" key="9">
    <source>
        <dbReference type="Proteomes" id="UP000282971"/>
    </source>
</evidence>
<comment type="caution">
    <text evidence="8">The sequence shown here is derived from an EMBL/GenBank/DDBJ whole genome shotgun (WGS) entry which is preliminary data.</text>
</comment>
<dbReference type="SUPFAM" id="SSF48264">
    <property type="entry name" value="Cytochrome P450"/>
    <property type="match status" value="1"/>
</dbReference>
<keyword evidence="5" id="KW-0408">Iron</keyword>
<dbReference type="Gene3D" id="1.10.630.10">
    <property type="entry name" value="Cytochrome P450"/>
    <property type="match status" value="1"/>
</dbReference>
<evidence type="ECO:0000256" key="3">
    <source>
        <dbReference type="ARBA" id="ARBA00022723"/>
    </source>
</evidence>
<evidence type="ECO:0000256" key="4">
    <source>
        <dbReference type="ARBA" id="ARBA00023002"/>
    </source>
</evidence>
<accession>A0A437MAW7</accession>
<dbReference type="PRINTS" id="PR00359">
    <property type="entry name" value="BP450"/>
</dbReference>
<comment type="similarity">
    <text evidence="1">Belongs to the cytochrome P450 family.</text>
</comment>
<keyword evidence="3" id="KW-0479">Metal-binding</keyword>
<dbReference type="GO" id="GO:0016705">
    <property type="term" value="F:oxidoreductase activity, acting on paired donors, with incorporation or reduction of molecular oxygen"/>
    <property type="evidence" value="ECO:0007669"/>
    <property type="project" value="InterPro"/>
</dbReference>
<dbReference type="Pfam" id="PF00067">
    <property type="entry name" value="p450"/>
    <property type="match status" value="2"/>
</dbReference>
<evidence type="ECO:0000256" key="7">
    <source>
        <dbReference type="ARBA" id="ARBA00043906"/>
    </source>
</evidence>
<dbReference type="InterPro" id="IPR036396">
    <property type="entry name" value="Cyt_P450_sf"/>
</dbReference>
<dbReference type="PANTHER" id="PTHR46696">
    <property type="entry name" value="P450, PUTATIVE (EUROFUNG)-RELATED"/>
    <property type="match status" value="1"/>
</dbReference>